<dbReference type="InterPro" id="IPR022228">
    <property type="entry name" value="DUF3755"/>
</dbReference>
<gene>
    <name evidence="2" type="ORF">AAHA92_25275</name>
</gene>
<reference evidence="2 3" key="1">
    <citation type="submission" date="2024-06" db="EMBL/GenBank/DDBJ databases">
        <title>A chromosome level genome sequence of Diviner's sage (Salvia divinorum).</title>
        <authorList>
            <person name="Ford S.A."/>
            <person name="Ro D.-K."/>
            <person name="Ness R.W."/>
            <person name="Phillips M.A."/>
        </authorList>
    </citation>
    <scope>NUCLEOTIDE SEQUENCE [LARGE SCALE GENOMIC DNA]</scope>
    <source>
        <strain evidence="2">SAF-2024a</strain>
        <tissue evidence="2">Leaf</tissue>
    </source>
</reference>
<protein>
    <submittedName>
        <fullName evidence="2">Uncharacterized protein</fullName>
    </submittedName>
</protein>
<name>A0ABD1GD94_SALDI</name>
<accession>A0ABD1GD94</accession>
<feature type="compositionally biased region" description="Polar residues" evidence="1">
    <location>
        <begin position="99"/>
        <end position="110"/>
    </location>
</feature>
<feature type="region of interest" description="Disordered" evidence="1">
    <location>
        <begin position="1"/>
        <end position="53"/>
    </location>
</feature>
<dbReference type="EMBL" id="JBEAFC010000009">
    <property type="protein sequence ID" value="KAL1541001.1"/>
    <property type="molecule type" value="Genomic_DNA"/>
</dbReference>
<dbReference type="PANTHER" id="PTHR14000">
    <property type="entry name" value="FINGER CCCH DOMAIN PROTEIN, PUTATIVE (DUF3755)-RELATED"/>
    <property type="match status" value="1"/>
</dbReference>
<dbReference type="Proteomes" id="UP001567538">
    <property type="component" value="Unassembled WGS sequence"/>
</dbReference>
<keyword evidence="3" id="KW-1185">Reference proteome</keyword>
<evidence type="ECO:0000313" key="3">
    <source>
        <dbReference type="Proteomes" id="UP001567538"/>
    </source>
</evidence>
<feature type="region of interest" description="Disordered" evidence="1">
    <location>
        <begin position="66"/>
        <end position="119"/>
    </location>
</feature>
<dbReference type="Pfam" id="PF12579">
    <property type="entry name" value="DUF3755"/>
    <property type="match status" value="1"/>
</dbReference>
<proteinExistence type="predicted"/>
<comment type="caution">
    <text evidence="2">The sequence shown here is derived from an EMBL/GenBank/DDBJ whole genome shotgun (WGS) entry which is preliminary data.</text>
</comment>
<sequence>MAASANPSAAAHSNISNGANSGSSKGSAKENSAVEPNQRGLRHNPGLSLDWTTEEQSKLEDLLAKYASETTVARKRRRKEDNGSSRKNKDKKDKVSDTLPKSSQVANRTNGPPACAQSLMSVDSDDRIPFNAIGGAAGQLLESNAQALDQISTNFSACKIHENINLFCQARANIVSILNDLGDMPESMKQMPPLPVKLNEELANSILPRTPLPKKS</sequence>
<organism evidence="2 3">
    <name type="scientific">Salvia divinorum</name>
    <name type="common">Maria pastora</name>
    <name type="synonym">Diviner's sage</name>
    <dbReference type="NCBI Taxonomy" id="28513"/>
    <lineage>
        <taxon>Eukaryota</taxon>
        <taxon>Viridiplantae</taxon>
        <taxon>Streptophyta</taxon>
        <taxon>Embryophyta</taxon>
        <taxon>Tracheophyta</taxon>
        <taxon>Spermatophyta</taxon>
        <taxon>Magnoliopsida</taxon>
        <taxon>eudicotyledons</taxon>
        <taxon>Gunneridae</taxon>
        <taxon>Pentapetalae</taxon>
        <taxon>asterids</taxon>
        <taxon>lamiids</taxon>
        <taxon>Lamiales</taxon>
        <taxon>Lamiaceae</taxon>
        <taxon>Nepetoideae</taxon>
        <taxon>Mentheae</taxon>
        <taxon>Salviinae</taxon>
        <taxon>Salvia</taxon>
        <taxon>Salvia subgen. Calosphace</taxon>
    </lineage>
</organism>
<feature type="compositionally biased region" description="Low complexity" evidence="1">
    <location>
        <begin position="1"/>
        <end position="33"/>
    </location>
</feature>
<dbReference type="PANTHER" id="PTHR14000:SF1">
    <property type="entry name" value="HISTONE H2A DEUBIQUITINASE (DUF3755)"/>
    <property type="match status" value="1"/>
</dbReference>
<evidence type="ECO:0000256" key="1">
    <source>
        <dbReference type="SAM" id="MobiDB-lite"/>
    </source>
</evidence>
<evidence type="ECO:0000313" key="2">
    <source>
        <dbReference type="EMBL" id="KAL1541001.1"/>
    </source>
</evidence>
<dbReference type="AlphaFoldDB" id="A0ABD1GD94"/>